<feature type="transmembrane region" description="Helical" evidence="5">
    <location>
        <begin position="199"/>
        <end position="220"/>
    </location>
</feature>
<dbReference type="Pfam" id="PF07730">
    <property type="entry name" value="HisKA_3"/>
    <property type="match status" value="1"/>
</dbReference>
<evidence type="ECO:0000256" key="4">
    <source>
        <dbReference type="SAM" id="Coils"/>
    </source>
</evidence>
<dbReference type="Pfam" id="PF02518">
    <property type="entry name" value="HATPase_c"/>
    <property type="match status" value="1"/>
</dbReference>
<keyword evidence="5" id="KW-0472">Membrane</keyword>
<evidence type="ECO:0000259" key="6">
    <source>
        <dbReference type="SMART" id="SM00387"/>
    </source>
</evidence>
<dbReference type="CDD" id="cd19410">
    <property type="entry name" value="HK9-like_sensor"/>
    <property type="match status" value="1"/>
</dbReference>
<evidence type="ECO:0000313" key="8">
    <source>
        <dbReference type="Proteomes" id="UP000661077"/>
    </source>
</evidence>
<name>A0ABS1WRM6_9GAMM</name>
<evidence type="ECO:0000313" key="7">
    <source>
        <dbReference type="EMBL" id="MBM0103629.1"/>
    </source>
</evidence>
<evidence type="ECO:0000256" key="1">
    <source>
        <dbReference type="ARBA" id="ARBA00022679"/>
    </source>
</evidence>
<dbReference type="EMBL" id="JAEVLS010000001">
    <property type="protein sequence ID" value="MBM0103629.1"/>
    <property type="molecule type" value="Genomic_DNA"/>
</dbReference>
<evidence type="ECO:0000256" key="5">
    <source>
        <dbReference type="SAM" id="Phobius"/>
    </source>
</evidence>
<feature type="transmembrane region" description="Helical" evidence="5">
    <location>
        <begin position="27"/>
        <end position="49"/>
    </location>
</feature>
<keyword evidence="4" id="KW-0175">Coiled coil</keyword>
<evidence type="ECO:0000256" key="3">
    <source>
        <dbReference type="ARBA" id="ARBA00023012"/>
    </source>
</evidence>
<dbReference type="Proteomes" id="UP000661077">
    <property type="component" value="Unassembled WGS sequence"/>
</dbReference>
<feature type="coiled-coil region" evidence="4">
    <location>
        <begin position="217"/>
        <end position="262"/>
    </location>
</feature>
<keyword evidence="1" id="KW-0808">Transferase</keyword>
<organism evidence="7 8">
    <name type="scientific">Steroidobacter gossypii</name>
    <dbReference type="NCBI Taxonomy" id="2805490"/>
    <lineage>
        <taxon>Bacteria</taxon>
        <taxon>Pseudomonadati</taxon>
        <taxon>Pseudomonadota</taxon>
        <taxon>Gammaproteobacteria</taxon>
        <taxon>Steroidobacterales</taxon>
        <taxon>Steroidobacteraceae</taxon>
        <taxon>Steroidobacter</taxon>
    </lineage>
</organism>
<dbReference type="Gene3D" id="3.30.565.10">
    <property type="entry name" value="Histidine kinase-like ATPase, C-terminal domain"/>
    <property type="match status" value="1"/>
</dbReference>
<dbReference type="RefSeq" id="WP_203165590.1">
    <property type="nucleotide sequence ID" value="NZ_JAEVLS010000001.1"/>
</dbReference>
<dbReference type="Gene3D" id="1.20.5.1930">
    <property type="match status" value="1"/>
</dbReference>
<reference evidence="7 8" key="1">
    <citation type="journal article" date="2021" name="Int. J. Syst. Evol. Microbiol.">
        <title>Steroidobacter gossypii sp. nov., isolated from soil of cotton cropping field.</title>
        <authorList>
            <person name="Huang R."/>
            <person name="Yang S."/>
            <person name="Zhen C."/>
            <person name="Liu W."/>
        </authorList>
    </citation>
    <scope>NUCLEOTIDE SEQUENCE [LARGE SCALE GENOMIC DNA]</scope>
    <source>
        <strain evidence="7 8">S1-65</strain>
    </source>
</reference>
<dbReference type="SUPFAM" id="SSF55874">
    <property type="entry name" value="ATPase domain of HSP90 chaperone/DNA topoisomerase II/histidine kinase"/>
    <property type="match status" value="1"/>
</dbReference>
<comment type="caution">
    <text evidence="7">The sequence shown here is derived from an EMBL/GenBank/DDBJ whole genome shotgun (WGS) entry which is preliminary data.</text>
</comment>
<feature type="domain" description="Histidine kinase/HSP90-like ATPase" evidence="6">
    <location>
        <begin position="375"/>
        <end position="470"/>
    </location>
</feature>
<dbReference type="Pfam" id="PF05227">
    <property type="entry name" value="CHASE3"/>
    <property type="match status" value="1"/>
</dbReference>
<accession>A0ABS1WRM6</accession>
<dbReference type="CDD" id="cd16917">
    <property type="entry name" value="HATPase_UhpB-NarQ-NarX-like"/>
    <property type="match status" value="1"/>
</dbReference>
<sequence length="476" mass="52691">MVDATHSGHSPNATVNKPPAATGGVPLHVRLVIVISIALLMVNATLLIINTAATMDSHAQYARSYEIKRSLSSFQSVLTAAESGQRGYLLTGQTGYLEPYYVAMRSWRTEIDKLRNLTSENPARQQDIGELEQLTAAAISRLKATISRSPQPGPNGTADVAGTEQATTTMDRVRGIVDRMVAEEDARIEALRREVLRDLLVAGGLALLTTVVTVAVLIGLNKLLRKYVRDREKAENAILQANQALNEQVEQRTAELTELSQHLIRVSEEEKAKLARELHDTLGSNLTAINMDLNWIQRRLPESTREIKERLQRVLQMLTETVELKHEVIEGLRPSHLDNLGLAFAMRSHCREFTRRTGLPCEVDVQEDFDDLDPARSIAFYRIAQESLTNIAKHAQATRVRIILAREDGGVRLRIIDDGVGVAEESLSKPKSHGVVGMRERMRQMGGKFQIRRPEEGTGTIVEAFIPASNPAAISA</sequence>
<dbReference type="PANTHER" id="PTHR24421">
    <property type="entry name" value="NITRATE/NITRITE SENSOR PROTEIN NARX-RELATED"/>
    <property type="match status" value="1"/>
</dbReference>
<evidence type="ECO:0000256" key="2">
    <source>
        <dbReference type="ARBA" id="ARBA00022777"/>
    </source>
</evidence>
<keyword evidence="8" id="KW-1185">Reference proteome</keyword>
<dbReference type="InterPro" id="IPR036890">
    <property type="entry name" value="HATPase_C_sf"/>
</dbReference>
<dbReference type="InterPro" id="IPR011712">
    <property type="entry name" value="Sig_transdc_His_kin_sub3_dim/P"/>
</dbReference>
<protein>
    <submittedName>
        <fullName evidence="7">CHASE3 domain-containing protein</fullName>
    </submittedName>
</protein>
<dbReference type="InterPro" id="IPR050482">
    <property type="entry name" value="Sensor_HK_TwoCompSys"/>
</dbReference>
<dbReference type="InterPro" id="IPR007891">
    <property type="entry name" value="CHASE3"/>
</dbReference>
<keyword evidence="5" id="KW-1133">Transmembrane helix</keyword>
<keyword evidence="5" id="KW-0812">Transmembrane</keyword>
<proteinExistence type="predicted"/>
<keyword evidence="3" id="KW-0902">Two-component regulatory system</keyword>
<gene>
    <name evidence="7" type="ORF">JM946_02690</name>
</gene>
<keyword evidence="2" id="KW-0418">Kinase</keyword>
<dbReference type="InterPro" id="IPR003594">
    <property type="entry name" value="HATPase_dom"/>
</dbReference>
<dbReference type="SMART" id="SM00387">
    <property type="entry name" value="HATPase_c"/>
    <property type="match status" value="1"/>
</dbReference>